<organism evidence="1 2">
    <name type="scientific">Cerrena zonata</name>
    <dbReference type="NCBI Taxonomy" id="2478898"/>
    <lineage>
        <taxon>Eukaryota</taxon>
        <taxon>Fungi</taxon>
        <taxon>Dikarya</taxon>
        <taxon>Basidiomycota</taxon>
        <taxon>Agaricomycotina</taxon>
        <taxon>Agaricomycetes</taxon>
        <taxon>Polyporales</taxon>
        <taxon>Cerrenaceae</taxon>
        <taxon>Cerrena</taxon>
    </lineage>
</organism>
<name>A0AAW0GG77_9APHY</name>
<dbReference type="SUPFAM" id="SSF54427">
    <property type="entry name" value="NTF2-like"/>
    <property type="match status" value="1"/>
</dbReference>
<protein>
    <recommendedName>
        <fullName evidence="3">SnoaL-like domain-containing protein</fullName>
    </recommendedName>
</protein>
<evidence type="ECO:0008006" key="3">
    <source>
        <dbReference type="Google" id="ProtNLM"/>
    </source>
</evidence>
<sequence>MSASVIGAIPSKPSPQLQTVIDYLSVLCQGDFDKMSGLLTDDFTHYFHPKSLGYPPADKTAWIGFNKGGFHMFKEFKFNVHGVVEGHSNLTIHDPWLFPRRLYPKILIFGPIRPLYFGV</sequence>
<dbReference type="InterPro" id="IPR032710">
    <property type="entry name" value="NTF2-like_dom_sf"/>
</dbReference>
<dbReference type="AlphaFoldDB" id="A0AAW0GG77"/>
<proteinExistence type="predicted"/>
<dbReference type="Gene3D" id="3.10.450.50">
    <property type="match status" value="1"/>
</dbReference>
<gene>
    <name evidence="1" type="ORF">QCA50_004063</name>
</gene>
<keyword evidence="2" id="KW-1185">Reference proteome</keyword>
<reference evidence="1 2" key="1">
    <citation type="submission" date="2022-09" db="EMBL/GenBank/DDBJ databases">
        <authorList>
            <person name="Palmer J.M."/>
        </authorList>
    </citation>
    <scope>NUCLEOTIDE SEQUENCE [LARGE SCALE GENOMIC DNA]</scope>
    <source>
        <strain evidence="1 2">DSM 7382</strain>
    </source>
</reference>
<dbReference type="EMBL" id="JASBNA010000004">
    <property type="protein sequence ID" value="KAK7692438.1"/>
    <property type="molecule type" value="Genomic_DNA"/>
</dbReference>
<evidence type="ECO:0000313" key="2">
    <source>
        <dbReference type="Proteomes" id="UP001385951"/>
    </source>
</evidence>
<accession>A0AAW0GG77</accession>
<dbReference type="Proteomes" id="UP001385951">
    <property type="component" value="Unassembled WGS sequence"/>
</dbReference>
<evidence type="ECO:0000313" key="1">
    <source>
        <dbReference type="EMBL" id="KAK7692438.1"/>
    </source>
</evidence>
<comment type="caution">
    <text evidence="1">The sequence shown here is derived from an EMBL/GenBank/DDBJ whole genome shotgun (WGS) entry which is preliminary data.</text>
</comment>